<dbReference type="GO" id="GO:0052925">
    <property type="term" value="F:dol-P-Man:Man(5)GlcNAc(2)-PP-Dol alpha-1,3-mannosyltransferase activity"/>
    <property type="evidence" value="ECO:0007669"/>
    <property type="project" value="UniProtKB-EC"/>
</dbReference>
<dbReference type="AlphaFoldDB" id="A0A9W8AXW3"/>
<keyword evidence="16" id="KW-1185">Reference proteome</keyword>
<evidence type="ECO:0000256" key="3">
    <source>
        <dbReference type="ARBA" id="ARBA00011964"/>
    </source>
</evidence>
<feature type="transmembrane region" description="Helical" evidence="14">
    <location>
        <begin position="155"/>
        <end position="174"/>
    </location>
</feature>
<evidence type="ECO:0000256" key="5">
    <source>
        <dbReference type="ARBA" id="ARBA00022676"/>
    </source>
</evidence>
<feature type="transmembrane region" description="Helical" evidence="14">
    <location>
        <begin position="276"/>
        <end position="295"/>
    </location>
</feature>
<comment type="caution">
    <text evidence="15">The sequence shown here is derived from an EMBL/GenBank/DDBJ whole genome shotgun (WGS) entry which is preliminary data.</text>
</comment>
<evidence type="ECO:0000256" key="12">
    <source>
        <dbReference type="ARBA" id="ARBA00049506"/>
    </source>
</evidence>
<comment type="similarity">
    <text evidence="13">Belongs to the glycosyltransferase ALG3 family.</text>
</comment>
<feature type="transmembrane region" description="Helical" evidence="14">
    <location>
        <begin position="29"/>
        <end position="50"/>
    </location>
</feature>
<comment type="function">
    <text evidence="11 14">Dol-P-Man:Man(5)GlcNAc(2)-PP-Dol alpha-1,3-mannosyltransferase that operates in the biosynthetic pathway of dolichol-linked oligosaccharides, the glycan precursors employed in protein asparagine (N)-glycosylation. The assembly of dolichol-linked oligosaccharides begins on the cytosolic side of the endoplasmic reticulum membrane and finishes in its lumen. The sequential addition of sugars to dolichol pyrophosphate produces dolichol-linked oligosaccharides containing fourteen sugars, including two GlcNAcs, nine mannoses and three glucoses. Once assembled, the oligosaccharide is transferred from the lipid to nascent proteins by oligosaccharyltransferases. In the lumen of the endoplasmic reticulum, adds the first dolichyl beta-D-mannosyl phosphate derived mannose in an alpha-1,3 linkage to Man(5)GlcNAc(2)-PP-dolichol to produce Man(6)GlcNAc(2)-PP-dolichol.</text>
</comment>
<keyword evidence="8 14" id="KW-0256">Endoplasmic reticulum</keyword>
<evidence type="ECO:0000256" key="10">
    <source>
        <dbReference type="ARBA" id="ARBA00023136"/>
    </source>
</evidence>
<comment type="catalytic activity">
    <reaction evidence="12 14">
        <text>an alpha-D-Man-(1-&gt;2)-alpha-D-Man-(1-&gt;2)-alpha-D-Man-(1-&gt;3)-[alpha-D-Man-(1-&gt;6)]-beta-D-Man-(1-&gt;4)-beta-D-GlcNAc-(1-&gt;4)-alpha-D-GlcNAc-diphospho-di-trans,poly-cis-dolichol + a di-trans,poly-cis-dolichyl beta-D-mannosyl phosphate = an alpha-D-Man-(1-&gt;2)-alpha-D-Man-(1-&gt;2)-alpha-D-Man-(1-&gt;3)-[alpha-D-Man-(1-&gt;3)-alpha-D-Man-(1-&gt;6)]-beta-D-Man-(1-&gt;4)-beta-D-GlcNAc-(1-&gt;4)-alpha-D-GlcNAc-diphospho-di-trans,poly-cis-dolichol + a di-trans,poly-cis-dolichyl phosphate + H(+)</text>
        <dbReference type="Rhea" id="RHEA:29527"/>
        <dbReference type="Rhea" id="RHEA-COMP:19498"/>
        <dbReference type="Rhea" id="RHEA-COMP:19501"/>
        <dbReference type="Rhea" id="RHEA-COMP:19516"/>
        <dbReference type="Rhea" id="RHEA-COMP:19517"/>
        <dbReference type="ChEBI" id="CHEBI:15378"/>
        <dbReference type="ChEBI" id="CHEBI:57683"/>
        <dbReference type="ChEBI" id="CHEBI:58211"/>
        <dbReference type="ChEBI" id="CHEBI:132515"/>
        <dbReference type="ChEBI" id="CHEBI:132516"/>
        <dbReference type="EC" id="2.4.1.258"/>
    </reaction>
    <physiologicalReaction direction="left-to-right" evidence="12 14">
        <dbReference type="Rhea" id="RHEA:29528"/>
    </physiologicalReaction>
</comment>
<dbReference type="PANTHER" id="PTHR12646">
    <property type="entry name" value="NOT56 - RELATED"/>
    <property type="match status" value="1"/>
</dbReference>
<dbReference type="EC" id="2.4.1.258" evidence="3 14"/>
<keyword evidence="10 14" id="KW-0472">Membrane</keyword>
<keyword evidence="7 14" id="KW-0812">Transmembrane</keyword>
<dbReference type="GO" id="GO:0005789">
    <property type="term" value="C:endoplasmic reticulum membrane"/>
    <property type="evidence" value="ECO:0007669"/>
    <property type="project" value="UniProtKB-SubCell"/>
</dbReference>
<dbReference type="OrthoDB" id="20028at2759"/>
<feature type="transmembrane region" description="Helical" evidence="14">
    <location>
        <begin position="115"/>
        <end position="134"/>
    </location>
</feature>
<evidence type="ECO:0000313" key="16">
    <source>
        <dbReference type="Proteomes" id="UP001151582"/>
    </source>
</evidence>
<evidence type="ECO:0000256" key="14">
    <source>
        <dbReference type="RuleBase" id="RU364047"/>
    </source>
</evidence>
<evidence type="ECO:0000256" key="1">
    <source>
        <dbReference type="ARBA" id="ARBA00004477"/>
    </source>
</evidence>
<feature type="transmembrane region" description="Helical" evidence="14">
    <location>
        <begin position="86"/>
        <end position="109"/>
    </location>
</feature>
<dbReference type="PANTHER" id="PTHR12646:SF0">
    <property type="entry name" value="DOL-P-MAN:MAN(5)GLCNAC(2)-PP-DOL ALPHA-1,3-MANNOSYLTRANSFERASE"/>
    <property type="match status" value="1"/>
</dbReference>
<evidence type="ECO:0000256" key="7">
    <source>
        <dbReference type="ARBA" id="ARBA00022692"/>
    </source>
</evidence>
<evidence type="ECO:0000256" key="4">
    <source>
        <dbReference type="ARBA" id="ARBA00015561"/>
    </source>
</evidence>
<name>A0A9W8AXW3_9FUNG</name>
<feature type="transmembrane region" description="Helical" evidence="14">
    <location>
        <begin position="186"/>
        <end position="210"/>
    </location>
</feature>
<dbReference type="EMBL" id="JANBQB010000763">
    <property type="protein sequence ID" value="KAJ1973758.1"/>
    <property type="molecule type" value="Genomic_DNA"/>
</dbReference>
<feature type="transmembrane region" description="Helical" evidence="14">
    <location>
        <begin position="222"/>
        <end position="241"/>
    </location>
</feature>
<comment type="subcellular location">
    <subcellularLocation>
        <location evidence="1 14">Endoplasmic reticulum membrane</location>
        <topology evidence="1 14">Multi-pass membrane protein</topology>
    </subcellularLocation>
</comment>
<reference evidence="15" key="1">
    <citation type="submission" date="2022-07" db="EMBL/GenBank/DDBJ databases">
        <title>Phylogenomic reconstructions and comparative analyses of Kickxellomycotina fungi.</title>
        <authorList>
            <person name="Reynolds N.K."/>
            <person name="Stajich J.E."/>
            <person name="Barry K."/>
            <person name="Grigoriev I.V."/>
            <person name="Crous P."/>
            <person name="Smith M.E."/>
        </authorList>
    </citation>
    <scope>NUCLEOTIDE SEQUENCE</scope>
    <source>
        <strain evidence="15">RSA 567</strain>
    </source>
</reference>
<sequence>MVHLERVARAAGRCSWLQWPRRLLLVPTYAPYTAGLLLLGEALLLTLIIYRVPYTEIDWTTYMQQVSQFLAGERDYGRIGGATGPLVYPAGFLYVYSAMAWLTNAGAAIRVAQGIFAGLYLASLALVMRLYCACMPKVPPWYLVALCLSRRLHSIFVLRLFNDPIAMMAVYASMLCLLQRRWELAMLGYSLGLSVKMNVLLFAPGFAFVLYACRGLGPTCRWFAQVGLAQMALGLPFLWHAPTAYLGRAFDFGRAFLFKWTVNWKFLGPELFASQTLSQGLLVAHLVTLLGFALFKWCREEQFWSFVWSRLVLHDAKRLSRVWYAPDYLCLVLFTSNFVGICFARSLHYQFYAWYYWSLPLLLWSTRTPLLLQ</sequence>
<gene>
    <name evidence="15" type="primary">ALG3</name>
    <name evidence="15" type="ORF">H4R34_004967</name>
</gene>
<evidence type="ECO:0000256" key="2">
    <source>
        <dbReference type="ARBA" id="ARBA00004922"/>
    </source>
</evidence>
<evidence type="ECO:0000256" key="6">
    <source>
        <dbReference type="ARBA" id="ARBA00022679"/>
    </source>
</evidence>
<keyword evidence="6 14" id="KW-0808">Transferase</keyword>
<dbReference type="InterPro" id="IPR007873">
    <property type="entry name" value="Glycosyltransferase_ALG3"/>
</dbReference>
<dbReference type="Pfam" id="PF05208">
    <property type="entry name" value="ALG3"/>
    <property type="match status" value="1"/>
</dbReference>
<evidence type="ECO:0000256" key="8">
    <source>
        <dbReference type="ARBA" id="ARBA00022824"/>
    </source>
</evidence>
<evidence type="ECO:0000256" key="11">
    <source>
        <dbReference type="ARBA" id="ARBA00044743"/>
    </source>
</evidence>
<keyword evidence="5 14" id="KW-0328">Glycosyltransferase</keyword>
<organism evidence="15 16">
    <name type="scientific">Dimargaris verticillata</name>
    <dbReference type="NCBI Taxonomy" id="2761393"/>
    <lineage>
        <taxon>Eukaryota</taxon>
        <taxon>Fungi</taxon>
        <taxon>Fungi incertae sedis</taxon>
        <taxon>Zoopagomycota</taxon>
        <taxon>Kickxellomycotina</taxon>
        <taxon>Dimargaritomycetes</taxon>
        <taxon>Dimargaritales</taxon>
        <taxon>Dimargaritaceae</taxon>
        <taxon>Dimargaris</taxon>
    </lineage>
</organism>
<dbReference type="Proteomes" id="UP001151582">
    <property type="component" value="Unassembled WGS sequence"/>
</dbReference>
<comment type="pathway">
    <text evidence="2 14">Protein modification; protein glycosylation.</text>
</comment>
<evidence type="ECO:0000256" key="13">
    <source>
        <dbReference type="ARBA" id="ARBA00093457"/>
    </source>
</evidence>
<feature type="transmembrane region" description="Helical" evidence="14">
    <location>
        <begin position="328"/>
        <end position="348"/>
    </location>
</feature>
<evidence type="ECO:0000256" key="9">
    <source>
        <dbReference type="ARBA" id="ARBA00022989"/>
    </source>
</evidence>
<evidence type="ECO:0000313" key="15">
    <source>
        <dbReference type="EMBL" id="KAJ1973758.1"/>
    </source>
</evidence>
<keyword evidence="9 14" id="KW-1133">Transmembrane helix</keyword>
<accession>A0A9W8AXW3</accession>
<protein>
    <recommendedName>
        <fullName evidence="4 14">Dol-P-Man:Man(5)GlcNAc(2)-PP-Dol alpha-1,3-mannosyltransferase</fullName>
        <ecNumber evidence="3 14">2.4.1.258</ecNumber>
    </recommendedName>
    <alternativeName>
        <fullName evidence="14">Dol-P-Man-dependent alpha(1-3)-mannosyltransferase</fullName>
    </alternativeName>
</protein>
<proteinExistence type="inferred from homology"/>